<dbReference type="InterPro" id="IPR045117">
    <property type="entry name" value="ATXN2-like"/>
</dbReference>
<feature type="compositionally biased region" description="Polar residues" evidence="1">
    <location>
        <begin position="1"/>
        <end position="15"/>
    </location>
</feature>
<dbReference type="Proteomes" id="UP000233837">
    <property type="component" value="Unassembled WGS sequence"/>
</dbReference>
<dbReference type="InterPro" id="IPR025852">
    <property type="entry name" value="SM_dom_ATX"/>
</dbReference>
<dbReference type="Pfam" id="PF06741">
    <property type="entry name" value="LsmAD"/>
    <property type="match status" value="1"/>
</dbReference>
<organism evidence="4 5">
    <name type="scientific">Dendrobium catenatum</name>
    <dbReference type="NCBI Taxonomy" id="906689"/>
    <lineage>
        <taxon>Eukaryota</taxon>
        <taxon>Viridiplantae</taxon>
        <taxon>Streptophyta</taxon>
        <taxon>Embryophyta</taxon>
        <taxon>Tracheophyta</taxon>
        <taxon>Spermatophyta</taxon>
        <taxon>Magnoliopsida</taxon>
        <taxon>Liliopsida</taxon>
        <taxon>Asparagales</taxon>
        <taxon>Orchidaceae</taxon>
        <taxon>Epidendroideae</taxon>
        <taxon>Malaxideae</taxon>
        <taxon>Dendrobiinae</taxon>
        <taxon>Dendrobium</taxon>
    </lineage>
</organism>
<dbReference type="EMBL" id="KZ503732">
    <property type="protein sequence ID" value="PKU61794.1"/>
    <property type="molecule type" value="Genomic_DNA"/>
</dbReference>
<accession>A0A2I0VEF3</accession>
<keyword evidence="5" id="KW-1185">Reference proteome</keyword>
<feature type="compositionally biased region" description="Basic and acidic residues" evidence="1">
    <location>
        <begin position="19"/>
        <end position="33"/>
    </location>
</feature>
<gene>
    <name evidence="4" type="ORF">MA16_Dca023572</name>
</gene>
<dbReference type="GO" id="GO:0010494">
    <property type="term" value="C:cytoplasmic stress granule"/>
    <property type="evidence" value="ECO:0007669"/>
    <property type="project" value="TreeGrafter"/>
</dbReference>
<dbReference type="AlphaFoldDB" id="A0A2I0VEF3"/>
<dbReference type="GO" id="GO:0003729">
    <property type="term" value="F:mRNA binding"/>
    <property type="evidence" value="ECO:0007669"/>
    <property type="project" value="TreeGrafter"/>
</dbReference>
<dbReference type="InterPro" id="IPR009604">
    <property type="entry name" value="LsmAD_domain"/>
</dbReference>
<keyword evidence="2" id="KW-0812">Transmembrane</keyword>
<dbReference type="PANTHER" id="PTHR12854:SF7">
    <property type="entry name" value="ATAXIN-2 HOMOLOG"/>
    <property type="match status" value="1"/>
</dbReference>
<sequence length="504" mass="57067">MSLQQGIQSRTSANGFNRRRFDREGGARIENKMHTGKSGSSNFAMNGGKIVPASSPSSDRLIYVSSCLIGLHVEVHVKNGSTFSGIFYSVNAKDFGIILKMAQLIKDGAVKGQKGAPEAHKRPQTIIIPARELVQIIAKDVPLAIDEFSTANVREKRKDLMIDSVISRSHNVEVERELERWTPDVDDPECPELDNIFDGTWNRNWDQFQTNETLFGVKSTFNEELYTTKLVRGPHMREIEREASRIAREIEGEETHDLHLAEERGMHFPDIDEESRYSAVHRQIDDGRLEENEDLSSNSFNTETFGVPISSEIPRSYSNISWEKKNDEGKSSSPYSSVDEEILSTCASDKDAHSSVTNKHSSSSTPDDAKKCVEADDSNSTSHQYTDKPVQDHNESKSFLIEKSVKRFPGKLIKSKEKMKDSSSIRKDCRPLLLHMDHRLLIQKIKILSVYLQIRFLFAVSRIISFLLLLHHAYLSILLLILLRMALVYRQVLPCVHCPLKGQP</sequence>
<keyword evidence="2" id="KW-0472">Membrane</keyword>
<evidence type="ECO:0000259" key="3">
    <source>
        <dbReference type="SMART" id="SM01272"/>
    </source>
</evidence>
<dbReference type="GO" id="GO:0034063">
    <property type="term" value="P:stress granule assembly"/>
    <property type="evidence" value="ECO:0007669"/>
    <property type="project" value="TreeGrafter"/>
</dbReference>
<dbReference type="SMART" id="SM01272">
    <property type="entry name" value="LsmAD"/>
    <property type="match status" value="1"/>
</dbReference>
<name>A0A2I0VEF3_9ASPA</name>
<feature type="domain" description="LsmAD" evidence="3">
    <location>
        <begin position="215"/>
        <end position="283"/>
    </location>
</feature>
<evidence type="ECO:0000313" key="4">
    <source>
        <dbReference type="EMBL" id="PKU61794.1"/>
    </source>
</evidence>
<feature type="compositionally biased region" description="Low complexity" evidence="1">
    <location>
        <begin position="354"/>
        <end position="365"/>
    </location>
</feature>
<protein>
    <recommendedName>
        <fullName evidence="3">LsmAD domain-containing protein</fullName>
    </recommendedName>
</protein>
<dbReference type="STRING" id="906689.A0A2I0VEF3"/>
<reference evidence="4 5" key="2">
    <citation type="journal article" date="2017" name="Nature">
        <title>The Apostasia genome and the evolution of orchids.</title>
        <authorList>
            <person name="Zhang G.Q."/>
            <person name="Liu K.W."/>
            <person name="Li Z."/>
            <person name="Lohaus R."/>
            <person name="Hsiao Y.Y."/>
            <person name="Niu S.C."/>
            <person name="Wang J.Y."/>
            <person name="Lin Y.C."/>
            <person name="Xu Q."/>
            <person name="Chen L.J."/>
            <person name="Yoshida K."/>
            <person name="Fujiwara S."/>
            <person name="Wang Z.W."/>
            <person name="Zhang Y.Q."/>
            <person name="Mitsuda N."/>
            <person name="Wang M."/>
            <person name="Liu G.H."/>
            <person name="Pecoraro L."/>
            <person name="Huang H.X."/>
            <person name="Xiao X.J."/>
            <person name="Lin M."/>
            <person name="Wu X.Y."/>
            <person name="Wu W.L."/>
            <person name="Chen Y.Y."/>
            <person name="Chang S.B."/>
            <person name="Sakamoto S."/>
            <person name="Ohme-Takagi M."/>
            <person name="Yagi M."/>
            <person name="Zeng S.J."/>
            <person name="Shen C.Y."/>
            <person name="Yeh C.M."/>
            <person name="Luo Y.B."/>
            <person name="Tsai W.C."/>
            <person name="Van de Peer Y."/>
            <person name="Liu Z.J."/>
        </authorList>
    </citation>
    <scope>NUCLEOTIDE SEQUENCE [LARGE SCALE GENOMIC DNA]</scope>
    <source>
        <tissue evidence="4">The whole plant</tissue>
    </source>
</reference>
<dbReference type="PANTHER" id="PTHR12854">
    <property type="entry name" value="ATAXIN 2-RELATED"/>
    <property type="match status" value="1"/>
</dbReference>
<evidence type="ECO:0000256" key="1">
    <source>
        <dbReference type="SAM" id="MobiDB-lite"/>
    </source>
</evidence>
<proteinExistence type="predicted"/>
<evidence type="ECO:0000313" key="5">
    <source>
        <dbReference type="Proteomes" id="UP000233837"/>
    </source>
</evidence>
<dbReference type="Pfam" id="PF14438">
    <property type="entry name" value="SM-ATX"/>
    <property type="match status" value="1"/>
</dbReference>
<feature type="region of interest" description="Disordered" evidence="1">
    <location>
        <begin position="347"/>
        <end position="395"/>
    </location>
</feature>
<feature type="region of interest" description="Disordered" evidence="1">
    <location>
        <begin position="1"/>
        <end position="45"/>
    </location>
</feature>
<evidence type="ECO:0000256" key="2">
    <source>
        <dbReference type="SAM" id="Phobius"/>
    </source>
</evidence>
<keyword evidence="2" id="KW-1133">Transmembrane helix</keyword>
<feature type="compositionally biased region" description="Basic and acidic residues" evidence="1">
    <location>
        <begin position="385"/>
        <end position="395"/>
    </location>
</feature>
<feature type="transmembrane region" description="Helical" evidence="2">
    <location>
        <begin position="456"/>
        <end position="483"/>
    </location>
</feature>
<reference evidence="4 5" key="1">
    <citation type="journal article" date="2016" name="Sci. Rep.">
        <title>The Dendrobium catenatum Lindl. genome sequence provides insights into polysaccharide synthase, floral development and adaptive evolution.</title>
        <authorList>
            <person name="Zhang G.Q."/>
            <person name="Xu Q."/>
            <person name="Bian C."/>
            <person name="Tsai W.C."/>
            <person name="Yeh C.M."/>
            <person name="Liu K.W."/>
            <person name="Yoshida K."/>
            <person name="Zhang L.S."/>
            <person name="Chang S.B."/>
            <person name="Chen F."/>
            <person name="Shi Y."/>
            <person name="Su Y.Y."/>
            <person name="Zhang Y.Q."/>
            <person name="Chen L.J."/>
            <person name="Yin Y."/>
            <person name="Lin M."/>
            <person name="Huang H."/>
            <person name="Deng H."/>
            <person name="Wang Z.W."/>
            <person name="Zhu S.L."/>
            <person name="Zhao X."/>
            <person name="Deng C."/>
            <person name="Niu S.C."/>
            <person name="Huang J."/>
            <person name="Wang M."/>
            <person name="Liu G.H."/>
            <person name="Yang H.J."/>
            <person name="Xiao X.J."/>
            <person name="Hsiao Y.Y."/>
            <person name="Wu W.L."/>
            <person name="Chen Y.Y."/>
            <person name="Mitsuda N."/>
            <person name="Ohme-Takagi M."/>
            <person name="Luo Y.B."/>
            <person name="Van de Peer Y."/>
            <person name="Liu Z.J."/>
        </authorList>
    </citation>
    <scope>NUCLEOTIDE SEQUENCE [LARGE SCALE GENOMIC DNA]</scope>
    <source>
        <tissue evidence="4">The whole plant</tissue>
    </source>
</reference>